<gene>
    <name evidence="2" type="ORF">ESP70_016855</name>
</gene>
<reference evidence="2" key="1">
    <citation type="submission" date="2019-09" db="EMBL/GenBank/DDBJ databases">
        <authorList>
            <person name="Li J."/>
        </authorList>
    </citation>
    <scope>NUCLEOTIDE SEQUENCE [LARGE SCALE GENOMIC DNA]</scope>
    <source>
        <strain evidence="2">JCM 14732</strain>
    </source>
</reference>
<name>A0A5M4FC21_9ACTN</name>
<evidence type="ECO:0008006" key="4">
    <source>
        <dbReference type="Google" id="ProtNLM"/>
    </source>
</evidence>
<dbReference type="EMBL" id="SDPQ02000003">
    <property type="protein sequence ID" value="KAA1395807.1"/>
    <property type="molecule type" value="Genomic_DNA"/>
</dbReference>
<evidence type="ECO:0000313" key="3">
    <source>
        <dbReference type="Proteomes" id="UP000380867"/>
    </source>
</evidence>
<keyword evidence="1" id="KW-0812">Transmembrane</keyword>
<organism evidence="2 3">
    <name type="scientific">Aeromicrobium ginsengisoli</name>
    <dbReference type="NCBI Taxonomy" id="363867"/>
    <lineage>
        <taxon>Bacteria</taxon>
        <taxon>Bacillati</taxon>
        <taxon>Actinomycetota</taxon>
        <taxon>Actinomycetes</taxon>
        <taxon>Propionibacteriales</taxon>
        <taxon>Nocardioidaceae</taxon>
        <taxon>Aeromicrobium</taxon>
    </lineage>
</organism>
<keyword evidence="1" id="KW-0472">Membrane</keyword>
<feature type="transmembrane region" description="Helical" evidence="1">
    <location>
        <begin position="5"/>
        <end position="22"/>
    </location>
</feature>
<keyword evidence="3" id="KW-1185">Reference proteome</keyword>
<proteinExistence type="predicted"/>
<keyword evidence="1" id="KW-1133">Transmembrane helix</keyword>
<comment type="caution">
    <text evidence="2">The sequence shown here is derived from an EMBL/GenBank/DDBJ whole genome shotgun (WGS) entry which is preliminary data.</text>
</comment>
<sequence>MLPAVGINVIVAGVAAALAFFLSSVTALAWIFGVLAVAALLNAARVFARPPVVARTDASALRVGGPLTVKPVDVQWLDVEDVTIDRGRLFVDRGNGEVLGVPLAYVGGRATELLRDIYDRLNAANGYRRFDPS</sequence>
<evidence type="ECO:0000313" key="2">
    <source>
        <dbReference type="EMBL" id="KAA1395807.1"/>
    </source>
</evidence>
<evidence type="ECO:0000256" key="1">
    <source>
        <dbReference type="SAM" id="Phobius"/>
    </source>
</evidence>
<protein>
    <recommendedName>
        <fullName evidence="4">PH domain-containing protein</fullName>
    </recommendedName>
</protein>
<dbReference type="AlphaFoldDB" id="A0A5M4FC21"/>
<accession>A0A5M4FC21</accession>
<feature type="transmembrane region" description="Helical" evidence="1">
    <location>
        <begin position="28"/>
        <end position="48"/>
    </location>
</feature>
<dbReference type="Proteomes" id="UP000380867">
    <property type="component" value="Unassembled WGS sequence"/>
</dbReference>